<dbReference type="Proteomes" id="UP000308121">
    <property type="component" value="Unassembled WGS sequence"/>
</dbReference>
<proteinExistence type="predicted"/>
<name>A0A7Z8K0S6_9CELL</name>
<accession>A0A7Z8K0S6</accession>
<feature type="non-terminal residue" evidence="1">
    <location>
        <position position="1"/>
    </location>
</feature>
<evidence type="ECO:0000313" key="2">
    <source>
        <dbReference type="Proteomes" id="UP000308121"/>
    </source>
</evidence>
<dbReference type="EMBL" id="SZYE01000020">
    <property type="protein sequence ID" value="TKR26619.1"/>
    <property type="molecule type" value="Genomic_DNA"/>
</dbReference>
<sequence>RRQRALAEQRAHAREVAAEPLGVGQQVHAVVLAQASMAGAAARADVAVPVLTSPAGGVAELVGALGIGGTR</sequence>
<comment type="caution">
    <text evidence="1">The sequence shown here is derived from an EMBL/GenBank/DDBJ whole genome shotgun (WGS) entry which is preliminary data.</text>
</comment>
<protein>
    <submittedName>
        <fullName evidence="1">Uncharacterized protein</fullName>
    </submittedName>
</protein>
<dbReference type="AlphaFoldDB" id="A0A7Z8K0S6"/>
<evidence type="ECO:0000313" key="1">
    <source>
        <dbReference type="EMBL" id="TKR26619.1"/>
    </source>
</evidence>
<gene>
    <name evidence="1" type="ORF">FA014_04575</name>
</gene>
<reference evidence="1 2" key="1">
    <citation type="submission" date="2019-05" db="EMBL/GenBank/DDBJ databases">
        <title>Genome sequence of Cellulomonas hominis strain CS1.</title>
        <authorList>
            <person name="Belmont J."/>
            <person name="Maclea K.S."/>
        </authorList>
    </citation>
    <scope>NUCLEOTIDE SEQUENCE [LARGE SCALE GENOMIC DNA]</scope>
    <source>
        <strain evidence="1 2">CS1</strain>
    </source>
</reference>
<organism evidence="1 2">
    <name type="scientific">Cellulomonas hominis</name>
    <dbReference type="NCBI Taxonomy" id="156981"/>
    <lineage>
        <taxon>Bacteria</taxon>
        <taxon>Bacillati</taxon>
        <taxon>Actinomycetota</taxon>
        <taxon>Actinomycetes</taxon>
        <taxon>Micrococcales</taxon>
        <taxon>Cellulomonadaceae</taxon>
        <taxon>Cellulomonas</taxon>
    </lineage>
</organism>